<dbReference type="GO" id="GO:0016020">
    <property type="term" value="C:membrane"/>
    <property type="evidence" value="ECO:0007669"/>
    <property type="project" value="InterPro"/>
</dbReference>
<accession>A0A1I7WN05</accession>
<evidence type="ECO:0000313" key="6">
    <source>
        <dbReference type="WBParaSite" id="Hba_06533"/>
    </source>
</evidence>
<dbReference type="AlphaFoldDB" id="A0A1I7WN05"/>
<dbReference type="PANTHER" id="PTHR12157">
    <property type="entry name" value="REGULATING SYNAPTIC MEMBRANE EXOCYTOSIS PROTEIN"/>
    <property type="match status" value="1"/>
</dbReference>
<feature type="region of interest" description="Disordered" evidence="3">
    <location>
        <begin position="245"/>
        <end position="265"/>
    </location>
</feature>
<dbReference type="InterPro" id="IPR000008">
    <property type="entry name" value="C2_dom"/>
</dbReference>
<feature type="domain" description="C2" evidence="4">
    <location>
        <begin position="1034"/>
        <end position="1148"/>
    </location>
</feature>
<dbReference type="Gene3D" id="2.60.40.150">
    <property type="entry name" value="C2 domain"/>
    <property type="match status" value="1"/>
</dbReference>
<evidence type="ECO:0000259" key="4">
    <source>
        <dbReference type="PROSITE" id="PS50004"/>
    </source>
</evidence>
<proteinExistence type="predicted"/>
<feature type="compositionally biased region" description="Polar residues" evidence="3">
    <location>
        <begin position="47"/>
        <end position="64"/>
    </location>
</feature>
<dbReference type="InterPro" id="IPR036034">
    <property type="entry name" value="PDZ_sf"/>
</dbReference>
<dbReference type="SMART" id="SM00239">
    <property type="entry name" value="C2"/>
    <property type="match status" value="1"/>
</dbReference>
<reference evidence="6" key="1">
    <citation type="submission" date="2016-11" db="UniProtKB">
        <authorList>
            <consortium name="WormBaseParasite"/>
        </authorList>
    </citation>
    <scope>IDENTIFICATION</scope>
</reference>
<protein>
    <submittedName>
        <fullName evidence="6">C2 domain-containing protein</fullName>
    </submittedName>
</protein>
<dbReference type="GO" id="GO:0031267">
    <property type="term" value="F:small GTPase binding"/>
    <property type="evidence" value="ECO:0007669"/>
    <property type="project" value="InterPro"/>
</dbReference>
<evidence type="ECO:0000256" key="2">
    <source>
        <dbReference type="ARBA" id="ARBA00034103"/>
    </source>
</evidence>
<feature type="region of interest" description="Disordered" evidence="3">
    <location>
        <begin position="422"/>
        <end position="465"/>
    </location>
</feature>
<organism evidence="5 6">
    <name type="scientific">Heterorhabditis bacteriophora</name>
    <name type="common">Entomopathogenic nematode worm</name>
    <dbReference type="NCBI Taxonomy" id="37862"/>
    <lineage>
        <taxon>Eukaryota</taxon>
        <taxon>Metazoa</taxon>
        <taxon>Ecdysozoa</taxon>
        <taxon>Nematoda</taxon>
        <taxon>Chromadorea</taxon>
        <taxon>Rhabditida</taxon>
        <taxon>Rhabditina</taxon>
        <taxon>Rhabditomorpha</taxon>
        <taxon>Strongyloidea</taxon>
        <taxon>Heterorhabditidae</taxon>
        <taxon>Heterorhabditis</taxon>
    </lineage>
</organism>
<dbReference type="InterPro" id="IPR035892">
    <property type="entry name" value="C2_domain_sf"/>
</dbReference>
<sequence>MGRRKLPSIPAHPSYSSTITYPAPPAGAYSSPSTGAPIIDHTDSLKRTTPPSRRSQLSPAPVYINSSAPLSTTSSNYSLFTSSCTQTSAPCFLPSEGKSLPNGHLTSEYSRPSSASSSASLSRSIDPAIIPGAAFHNVAKSKTAVRQPVSIILKTKTAYKTKIPNTLARVLLKKELKEALARRRESLEACEIEANQRQYVVHKMLITGLLPEAREDDTPKVIPCLLPIELISGARVMPKTTCTVATQKSETDESMERTPSTSTVAKTPLHTKHSVAVQSRDSNIPLPSTRHHIMPSTSLRAQLSTEKRCALSTFGSFKNAETQTELPLTSSSLYNRLGRQERLSRKERFDVSAQTNDLLEATKKYFEDYDRQLKDLTEKAKRRLEFHDDDPLTRETRKMQLMEELARRRERMWANAELPSHSLPYRAPPPQHGLASSDYSSTVPHYGSLPRIDYPSRNRRSPLSRDFTCREPLSTYPYNYGSLPRNYERCLGQGQPLEPIQVDYEQSFGSRPAPYGNQSRSMYDLHSDNIIDPRYRQTGQPINYRSLNYIDQLSSDPERDRLLTFSSPLRSDPYKSTSNLGRSYANDTTNIAGSQMLAGTQSQQTDMISQYANFLNNQFQTGLLTGAADQLPRVSSMPAPMPPLLTKYETPLSDSYTAFQPNAAFAYPSQPYSDLYQPQFDAFPQTYSAPQVYSRNEINYGARPPNYSLDYGNMERLRMLESRTHMNQPIYDIYNQNAAHYGSTMPSAPISILPQYPTNQYQMPLRTSYPPTFAATEPSGYCGNIGPRSWSNGNLVPSDYESRFPREDALSRMYATMGRRRPANNNRSDSLGKLYDKQQLLEKSKHVCDFSPRAAKDRNSGHIKRILLTRRYKDHNIYNDLGIRVVGGKRMPSGELGAFVSAVNQGKYNQTLGEIKEDGKTFEEVERIVNSSKGEVEIILKAEGEKSQRVTHFSKYSTVERYLDRQYDVLPDTQTMLHVRETSPDRAPPVPMHRQNGHLNQLTQIYDNVSGQIDDQTENIGRIGHRIRGQQEPSLGHLQVSISYDRVSSRLIVRIHSARGLKMRDAVRRIPPNPFVKIYLLPGRKVSHKRRTRFVPCNADPEWNQIVEYDMPSSILHSHFIEFSIWDYDKFSENNSLGQVIISLAGEY</sequence>
<evidence type="ECO:0000256" key="1">
    <source>
        <dbReference type="ARBA" id="ARBA00023018"/>
    </source>
</evidence>
<dbReference type="InterPro" id="IPR039032">
    <property type="entry name" value="Rim-like"/>
</dbReference>
<evidence type="ECO:0000313" key="5">
    <source>
        <dbReference type="Proteomes" id="UP000095283"/>
    </source>
</evidence>
<dbReference type="Proteomes" id="UP000095283">
    <property type="component" value="Unplaced"/>
</dbReference>
<feature type="region of interest" description="Disordered" evidence="3">
    <location>
        <begin position="1"/>
        <end position="64"/>
    </location>
</feature>
<dbReference type="Pfam" id="PF00168">
    <property type="entry name" value="C2"/>
    <property type="match status" value="1"/>
</dbReference>
<keyword evidence="1" id="KW-0770">Synapse</keyword>
<dbReference type="PANTHER" id="PTHR12157:SF21">
    <property type="entry name" value="RAB3 INTERACTING MOLECULE, ISOFORM F"/>
    <property type="match status" value="1"/>
</dbReference>
<dbReference type="GO" id="GO:0045202">
    <property type="term" value="C:synapse"/>
    <property type="evidence" value="ECO:0007669"/>
    <property type="project" value="UniProtKB-SubCell"/>
</dbReference>
<comment type="subcellular location">
    <subcellularLocation>
        <location evidence="2">Synapse</location>
    </subcellularLocation>
</comment>
<dbReference type="GO" id="GO:0006887">
    <property type="term" value="P:exocytosis"/>
    <property type="evidence" value="ECO:0007669"/>
    <property type="project" value="InterPro"/>
</dbReference>
<evidence type="ECO:0000256" key="3">
    <source>
        <dbReference type="SAM" id="MobiDB-lite"/>
    </source>
</evidence>
<feature type="compositionally biased region" description="Low complexity" evidence="3">
    <location>
        <begin position="26"/>
        <end position="37"/>
    </location>
</feature>
<dbReference type="WBParaSite" id="Hba_06533">
    <property type="protein sequence ID" value="Hba_06533"/>
    <property type="gene ID" value="Hba_06533"/>
</dbReference>
<dbReference type="Gene3D" id="2.30.42.10">
    <property type="match status" value="1"/>
</dbReference>
<dbReference type="SUPFAM" id="SSF49562">
    <property type="entry name" value="C2 domain (Calcium/lipid-binding domain, CaLB)"/>
    <property type="match status" value="1"/>
</dbReference>
<name>A0A1I7WN05_HETBA</name>
<keyword evidence="5" id="KW-1185">Reference proteome</keyword>
<dbReference type="PROSITE" id="PS50004">
    <property type="entry name" value="C2"/>
    <property type="match status" value="1"/>
</dbReference>